<dbReference type="Proteomes" id="UP001260980">
    <property type="component" value="Unassembled WGS sequence"/>
</dbReference>
<evidence type="ECO:0000256" key="4">
    <source>
        <dbReference type="SAM" id="SignalP"/>
    </source>
</evidence>
<sequence length="536" mass="58686">MKKQMKVMNTALASMLLLIGLSACSTTDKPATSTTPVATTTAKATEAPKAVAKPLVVGIEAEPKSLSPYNATDGNSSGVQGSMFEGLLKLSADMKVVPQLATDYKLSADAKSITFTLRPNVTFHDGSKLTAQGVKDSLDFVRNKANKQARASFFEFVDSITVVDDTHVTITSKSPNSAMAAYMAHSAASILSPAELKKKKDDPNYNMDRNPVGTGPFKFAEWKDGQYVKVVPYDGYWDAEHKAKLESVTYKPVKEASTRVNMLKTGELDVVKNVPSQSAKELSADTTIDISKNPSMDVFYVGANNKLPQYNKEVRQAMNYAVNKEQMIAQVENGYGRVADSAIAPNVIGYAAQKPYEFNVEKAKELMKKGGFEKGFEATLWTRNDTEFVAIAENVSIQLGKIGINAKVVPMESGTLFDKLDSGKDIDMYIGRWSPGTGEADWGLRPNFHSTRIPPSYNNDTFYINKEVDDLLDGALSSSDAKKTQENYDKIQKIVYEDAAWLYLLSPESIIGKRKDVSNVVLLPTGYVDVNNAVKK</sequence>
<feature type="signal peptide" evidence="4">
    <location>
        <begin position="1"/>
        <end position="25"/>
    </location>
</feature>
<dbReference type="Gene3D" id="3.40.190.10">
    <property type="entry name" value="Periplasmic binding protein-like II"/>
    <property type="match status" value="1"/>
</dbReference>
<dbReference type="PANTHER" id="PTHR30290:SF9">
    <property type="entry name" value="OLIGOPEPTIDE-BINDING PROTEIN APPA"/>
    <property type="match status" value="1"/>
</dbReference>
<organism evidence="6 7">
    <name type="scientific">Paenibacillus violae</name>
    <dbReference type="NCBI Taxonomy" id="3077234"/>
    <lineage>
        <taxon>Bacteria</taxon>
        <taxon>Bacillati</taxon>
        <taxon>Bacillota</taxon>
        <taxon>Bacilli</taxon>
        <taxon>Bacillales</taxon>
        <taxon>Paenibacillaceae</taxon>
        <taxon>Paenibacillus</taxon>
    </lineage>
</organism>
<keyword evidence="7" id="KW-1185">Reference proteome</keyword>
<keyword evidence="2" id="KW-0813">Transport</keyword>
<evidence type="ECO:0000256" key="3">
    <source>
        <dbReference type="ARBA" id="ARBA00022729"/>
    </source>
</evidence>
<evidence type="ECO:0000259" key="5">
    <source>
        <dbReference type="Pfam" id="PF00496"/>
    </source>
</evidence>
<accession>A0ABU3RKQ2</accession>
<reference evidence="6 7" key="1">
    <citation type="submission" date="2023-10" db="EMBL/GenBank/DDBJ databases">
        <title>Paenibacillus strain PFR10 Genome sequencing and assembly.</title>
        <authorList>
            <person name="Kim I."/>
        </authorList>
    </citation>
    <scope>NUCLEOTIDE SEQUENCE [LARGE SCALE GENOMIC DNA]</scope>
    <source>
        <strain evidence="6 7">PFR10</strain>
    </source>
</reference>
<comment type="caution">
    <text evidence="6">The sequence shown here is derived from an EMBL/GenBank/DDBJ whole genome shotgun (WGS) entry which is preliminary data.</text>
</comment>
<dbReference type="Pfam" id="PF00496">
    <property type="entry name" value="SBP_bac_5"/>
    <property type="match status" value="1"/>
</dbReference>
<dbReference type="EMBL" id="JAWCUD010000011">
    <property type="protein sequence ID" value="MDU0204865.1"/>
    <property type="molecule type" value="Genomic_DNA"/>
</dbReference>
<dbReference type="PROSITE" id="PS51257">
    <property type="entry name" value="PROKAR_LIPOPROTEIN"/>
    <property type="match status" value="1"/>
</dbReference>
<dbReference type="PANTHER" id="PTHR30290">
    <property type="entry name" value="PERIPLASMIC BINDING COMPONENT OF ABC TRANSPORTER"/>
    <property type="match status" value="1"/>
</dbReference>
<dbReference type="Gene3D" id="3.90.76.10">
    <property type="entry name" value="Dipeptide-binding Protein, Domain 1"/>
    <property type="match status" value="1"/>
</dbReference>
<dbReference type="Gene3D" id="3.10.105.10">
    <property type="entry name" value="Dipeptide-binding Protein, Domain 3"/>
    <property type="match status" value="1"/>
</dbReference>
<evidence type="ECO:0000313" key="6">
    <source>
        <dbReference type="EMBL" id="MDU0204865.1"/>
    </source>
</evidence>
<name>A0ABU3RKQ2_9BACL</name>
<dbReference type="SUPFAM" id="SSF53850">
    <property type="entry name" value="Periplasmic binding protein-like II"/>
    <property type="match status" value="1"/>
</dbReference>
<proteinExistence type="inferred from homology"/>
<evidence type="ECO:0000256" key="2">
    <source>
        <dbReference type="ARBA" id="ARBA00022448"/>
    </source>
</evidence>
<dbReference type="InterPro" id="IPR039424">
    <property type="entry name" value="SBP_5"/>
</dbReference>
<dbReference type="InterPro" id="IPR000914">
    <property type="entry name" value="SBP_5_dom"/>
</dbReference>
<evidence type="ECO:0000313" key="7">
    <source>
        <dbReference type="Proteomes" id="UP001260980"/>
    </source>
</evidence>
<dbReference type="RefSeq" id="WP_315954835.1">
    <property type="nucleotide sequence ID" value="NZ_JAWCUD010000011.1"/>
</dbReference>
<dbReference type="PIRSF" id="PIRSF002741">
    <property type="entry name" value="MppA"/>
    <property type="match status" value="1"/>
</dbReference>
<protein>
    <submittedName>
        <fullName evidence="6">Glutathione ABC transporter substrate-binding protein</fullName>
    </submittedName>
</protein>
<comment type="similarity">
    <text evidence="1">Belongs to the bacterial solute-binding protein 5 family.</text>
</comment>
<feature type="domain" description="Solute-binding protein family 5" evidence="5">
    <location>
        <begin position="95"/>
        <end position="452"/>
    </location>
</feature>
<gene>
    <name evidence="6" type="ORF">RQP52_27670</name>
</gene>
<keyword evidence="3 4" id="KW-0732">Signal</keyword>
<dbReference type="InterPro" id="IPR030678">
    <property type="entry name" value="Peptide/Ni-bd"/>
</dbReference>
<dbReference type="CDD" id="cd08499">
    <property type="entry name" value="PBP2_Ylib_like"/>
    <property type="match status" value="1"/>
</dbReference>
<feature type="chain" id="PRO_5045843566" evidence="4">
    <location>
        <begin position="26"/>
        <end position="536"/>
    </location>
</feature>
<evidence type="ECO:0000256" key="1">
    <source>
        <dbReference type="ARBA" id="ARBA00005695"/>
    </source>
</evidence>